<dbReference type="Gene3D" id="3.40.50.720">
    <property type="entry name" value="NAD(P)-binding Rossmann-like Domain"/>
    <property type="match status" value="1"/>
</dbReference>
<dbReference type="FunFam" id="3.40.50.720:FF:000084">
    <property type="entry name" value="Short-chain dehydrogenase reductase"/>
    <property type="match status" value="1"/>
</dbReference>
<evidence type="ECO:0000259" key="4">
    <source>
        <dbReference type="SMART" id="SM00822"/>
    </source>
</evidence>
<dbReference type="GO" id="GO:0009062">
    <property type="term" value="P:fatty acid catabolic process"/>
    <property type="evidence" value="ECO:0007669"/>
    <property type="project" value="InterPro"/>
</dbReference>
<keyword evidence="2" id="KW-0521">NADP</keyword>
<sequence>MTSPFAPGFLEGRTVLITGGGSGIGLAIAQALAGAGANVVLASRKIDRVTEAVEAIRAAGGRALGVAADVREPEAVQAAVARAVAEFGGLDIMMANAAGNFVVPFTEMSFNAWRTVVDIDLHGTFHCAKAAHPHLKASPHGGRFIAITTMRALEGWPGCAHAAAAKAGVMSLIRSLAVEWGPDGILCNTIAPGPIGGTEGVKRLYEETGLSTGLPLGRLGRGEDIAQAALYLCSEAASFVTGTDLVVDGGRQRGQRGGA</sequence>
<comment type="caution">
    <text evidence="5">The sequence shown here is derived from an EMBL/GenBank/DDBJ whole genome shotgun (WGS) entry which is preliminary data.</text>
</comment>
<dbReference type="InterPro" id="IPR002347">
    <property type="entry name" value="SDR_fam"/>
</dbReference>
<name>A0AAE4YCM9_9RHOB</name>
<dbReference type="InterPro" id="IPR036291">
    <property type="entry name" value="NAD(P)-bd_dom_sf"/>
</dbReference>
<evidence type="ECO:0000256" key="2">
    <source>
        <dbReference type="ARBA" id="ARBA00022857"/>
    </source>
</evidence>
<dbReference type="InterPro" id="IPR045017">
    <property type="entry name" value="DECR2-like"/>
</dbReference>
<dbReference type="Pfam" id="PF13561">
    <property type="entry name" value="adh_short_C2"/>
    <property type="match status" value="1"/>
</dbReference>
<evidence type="ECO:0000256" key="1">
    <source>
        <dbReference type="ARBA" id="ARBA00006484"/>
    </source>
</evidence>
<dbReference type="PANTHER" id="PTHR43296:SF2">
    <property type="entry name" value="PEROXISOMAL 2,4-DIENOYL-COA REDUCTASE [(3E)-ENOYL-COA-PRODUCING]"/>
    <property type="match status" value="1"/>
</dbReference>
<dbReference type="RefSeq" id="WP_168776389.1">
    <property type="nucleotide sequence ID" value="NZ_JAABNR010000026.1"/>
</dbReference>
<protein>
    <submittedName>
        <fullName evidence="5">SDR family oxidoreductase</fullName>
    </submittedName>
</protein>
<keyword evidence="3" id="KW-0560">Oxidoreductase</keyword>
<dbReference type="PANTHER" id="PTHR43296">
    <property type="entry name" value="PEROXISOMAL 2,4-DIENOYL-COA REDUCTASE"/>
    <property type="match status" value="1"/>
</dbReference>
<evidence type="ECO:0000313" key="6">
    <source>
        <dbReference type="Proteomes" id="UP001193501"/>
    </source>
</evidence>
<dbReference type="AlphaFoldDB" id="A0AAE4YCM9"/>
<dbReference type="InterPro" id="IPR057326">
    <property type="entry name" value="KR_dom"/>
</dbReference>
<organism evidence="5 6">
    <name type="scientific">Stagnihabitans tardus</name>
    <dbReference type="NCBI Taxonomy" id="2699202"/>
    <lineage>
        <taxon>Bacteria</taxon>
        <taxon>Pseudomonadati</taxon>
        <taxon>Pseudomonadota</taxon>
        <taxon>Alphaproteobacteria</taxon>
        <taxon>Rhodobacterales</taxon>
        <taxon>Paracoccaceae</taxon>
        <taxon>Stagnihabitans</taxon>
    </lineage>
</organism>
<dbReference type="SUPFAM" id="SSF51735">
    <property type="entry name" value="NAD(P)-binding Rossmann-fold domains"/>
    <property type="match status" value="1"/>
</dbReference>
<dbReference type="Proteomes" id="UP001193501">
    <property type="component" value="Unassembled WGS sequence"/>
</dbReference>
<keyword evidence="6" id="KW-1185">Reference proteome</keyword>
<reference evidence="5" key="1">
    <citation type="submission" date="2020-01" db="EMBL/GenBank/DDBJ databases">
        <authorList>
            <person name="Chen W.-M."/>
        </authorList>
    </citation>
    <scope>NUCLEOTIDE SEQUENCE</scope>
    <source>
        <strain evidence="5">CYK-10</strain>
    </source>
</reference>
<gene>
    <name evidence="5" type="ORF">GV832_18530</name>
</gene>
<evidence type="ECO:0000256" key="3">
    <source>
        <dbReference type="ARBA" id="ARBA00023002"/>
    </source>
</evidence>
<accession>A0AAE4YCM9</accession>
<feature type="domain" description="Ketoreductase" evidence="4">
    <location>
        <begin position="13"/>
        <end position="187"/>
    </location>
</feature>
<dbReference type="EMBL" id="JAABNR010000026">
    <property type="protein sequence ID" value="NBZ89589.1"/>
    <property type="molecule type" value="Genomic_DNA"/>
</dbReference>
<dbReference type="PRINTS" id="PR00081">
    <property type="entry name" value="GDHRDH"/>
</dbReference>
<dbReference type="SMART" id="SM00822">
    <property type="entry name" value="PKS_KR"/>
    <property type="match status" value="1"/>
</dbReference>
<proteinExistence type="inferred from homology"/>
<evidence type="ECO:0000313" key="5">
    <source>
        <dbReference type="EMBL" id="NBZ89589.1"/>
    </source>
</evidence>
<dbReference type="GO" id="GO:0008670">
    <property type="term" value="F:2,4-dienoyl-CoA reductase (NADPH) activity"/>
    <property type="evidence" value="ECO:0007669"/>
    <property type="project" value="InterPro"/>
</dbReference>
<comment type="similarity">
    <text evidence="1">Belongs to the short-chain dehydrogenases/reductases (SDR) family.</text>
</comment>